<dbReference type="Pfam" id="PF03803">
    <property type="entry name" value="Scramblase"/>
    <property type="match status" value="1"/>
</dbReference>
<dbReference type="AlphaFoldDB" id="A0A814BRN3"/>
<dbReference type="OrthoDB" id="10041953at2759"/>
<dbReference type="EMBL" id="CAJNOC010002438">
    <property type="protein sequence ID" value="CAF0933071.1"/>
    <property type="molecule type" value="Genomic_DNA"/>
</dbReference>
<dbReference type="Proteomes" id="UP000663879">
    <property type="component" value="Unassembled WGS sequence"/>
</dbReference>
<sequence>MSTNLNPVNKPPGLQADWMIRPSLIPGCPPGLEYLTQLDRIKVEQLVSLTEVFTGWDTNNKYVLRNANNQQFLYVFEESKGCMRICCGSQRSFKFHVVDNMNQEVMQISRDFKCCAGCCWCAGCCDGCAYEVKVEAPPGNIIGSIRQKGSLWKDNLDILDENGNTILKIEGPCCIWDGACFPCDNEFRLLTSDGISQIGKLTKEYAGFIKELVSLADQFTISFPMDLSVKAKGTLIGALLLIDFMNFEDHEDDSSSS</sequence>
<gene>
    <name evidence="3" type="ORF">OXX778_LOCUS13015</name>
</gene>
<dbReference type="InterPro" id="IPR005552">
    <property type="entry name" value="Scramblase"/>
</dbReference>
<accession>A0A814BRN3</accession>
<keyword evidence="2" id="KW-0106">Calcium</keyword>
<evidence type="ECO:0000256" key="1">
    <source>
        <dbReference type="ARBA" id="ARBA00005350"/>
    </source>
</evidence>
<keyword evidence="2" id="KW-0564">Palmitate</keyword>
<comment type="similarity">
    <text evidence="1 2">Belongs to the phospholipid scramblase family.</text>
</comment>
<dbReference type="GO" id="GO:0005886">
    <property type="term" value="C:plasma membrane"/>
    <property type="evidence" value="ECO:0007669"/>
    <property type="project" value="TreeGrafter"/>
</dbReference>
<name>A0A814BRN3_9BILA</name>
<dbReference type="PANTHER" id="PTHR23248:SF63">
    <property type="entry name" value="PHOSPHOLIPID SCRAMBLASE"/>
    <property type="match status" value="1"/>
</dbReference>
<comment type="caution">
    <text evidence="3">The sequence shown here is derived from an EMBL/GenBank/DDBJ whole genome shotgun (WGS) entry which is preliminary data.</text>
</comment>
<proteinExistence type="inferred from homology"/>
<protein>
    <recommendedName>
        <fullName evidence="2">Phospholipid scramblase</fullName>
    </recommendedName>
</protein>
<reference evidence="3" key="1">
    <citation type="submission" date="2021-02" db="EMBL/GenBank/DDBJ databases">
        <authorList>
            <person name="Nowell W R."/>
        </authorList>
    </citation>
    <scope>NUCLEOTIDE SEQUENCE</scope>
    <source>
        <strain evidence="3">Ploen Becks lab</strain>
    </source>
</reference>
<evidence type="ECO:0000256" key="2">
    <source>
        <dbReference type="RuleBase" id="RU363116"/>
    </source>
</evidence>
<comment type="cofactor">
    <cofactor evidence="2">
        <name>Ca(2+)</name>
        <dbReference type="ChEBI" id="CHEBI:29108"/>
    </cofactor>
</comment>
<comment type="function">
    <text evidence="2">May mediate accelerated ATP-independent bidirectional transbilayer migration of phospholipids upon binding calcium ions that results in a loss of phospholipid asymmetry in the plasma membrane.</text>
</comment>
<dbReference type="PANTHER" id="PTHR23248">
    <property type="entry name" value="PHOSPHOLIPID SCRAMBLASE-RELATED"/>
    <property type="match status" value="1"/>
</dbReference>
<keyword evidence="4" id="KW-1185">Reference proteome</keyword>
<organism evidence="3 4">
    <name type="scientific">Brachionus calyciflorus</name>
    <dbReference type="NCBI Taxonomy" id="104777"/>
    <lineage>
        <taxon>Eukaryota</taxon>
        <taxon>Metazoa</taxon>
        <taxon>Spiralia</taxon>
        <taxon>Gnathifera</taxon>
        <taxon>Rotifera</taxon>
        <taxon>Eurotatoria</taxon>
        <taxon>Monogononta</taxon>
        <taxon>Pseudotrocha</taxon>
        <taxon>Ploima</taxon>
        <taxon>Brachionidae</taxon>
        <taxon>Brachionus</taxon>
    </lineage>
</organism>
<evidence type="ECO:0000313" key="4">
    <source>
        <dbReference type="Proteomes" id="UP000663879"/>
    </source>
</evidence>
<evidence type="ECO:0000313" key="3">
    <source>
        <dbReference type="EMBL" id="CAF0933071.1"/>
    </source>
</evidence>
<dbReference type="GO" id="GO:0017128">
    <property type="term" value="F:phospholipid scramblase activity"/>
    <property type="evidence" value="ECO:0007669"/>
    <property type="project" value="InterPro"/>
</dbReference>
<keyword evidence="2" id="KW-0449">Lipoprotein</keyword>